<gene>
    <name evidence="3" type="ORF">RCC_08642</name>
</gene>
<proteinExistence type="inferred from homology"/>
<dbReference type="GO" id="GO:0004806">
    <property type="term" value="F:triacylglycerol lipase activity"/>
    <property type="evidence" value="ECO:0007669"/>
    <property type="project" value="UniProtKB-UniRule"/>
</dbReference>
<dbReference type="OrthoDB" id="2373480at2759"/>
<keyword evidence="2" id="KW-0732">Signal</keyword>
<keyword evidence="4" id="KW-1185">Reference proteome</keyword>
<organism evidence="3 4">
    <name type="scientific">Ramularia collo-cygni</name>
    <dbReference type="NCBI Taxonomy" id="112498"/>
    <lineage>
        <taxon>Eukaryota</taxon>
        <taxon>Fungi</taxon>
        <taxon>Dikarya</taxon>
        <taxon>Ascomycota</taxon>
        <taxon>Pezizomycotina</taxon>
        <taxon>Dothideomycetes</taxon>
        <taxon>Dothideomycetidae</taxon>
        <taxon>Mycosphaerellales</taxon>
        <taxon>Mycosphaerellaceae</taxon>
        <taxon>Ramularia</taxon>
    </lineage>
</organism>
<feature type="chain" id="PRO_5013435972" evidence="2">
    <location>
        <begin position="21"/>
        <end position="423"/>
    </location>
</feature>
<dbReference type="GO" id="GO:0016042">
    <property type="term" value="P:lipid catabolic process"/>
    <property type="evidence" value="ECO:0007669"/>
    <property type="project" value="UniProtKB-UniRule"/>
</dbReference>
<name>A0A2D3VKL7_9PEZI</name>
<reference evidence="3 4" key="1">
    <citation type="submission" date="2016-03" db="EMBL/GenBank/DDBJ databases">
        <authorList>
            <person name="Ploux O."/>
        </authorList>
    </citation>
    <scope>NUCLEOTIDE SEQUENCE [LARGE SCALE GENOMIC DNA]</scope>
    <source>
        <strain evidence="3 4">URUG2</strain>
    </source>
</reference>
<comment type="similarity">
    <text evidence="2">Belongs to the AB hydrolase superfamily. Lipase family.</text>
</comment>
<dbReference type="InterPro" id="IPR005152">
    <property type="entry name" value="Lipase_secreted"/>
</dbReference>
<dbReference type="PANTHER" id="PTHR34853">
    <property type="match status" value="1"/>
</dbReference>
<evidence type="ECO:0000313" key="3">
    <source>
        <dbReference type="EMBL" id="CZT22934.1"/>
    </source>
</evidence>
<evidence type="ECO:0000256" key="2">
    <source>
        <dbReference type="PIRNR" id="PIRNR029171"/>
    </source>
</evidence>
<feature type="signal peptide" evidence="2">
    <location>
        <begin position="1"/>
        <end position="20"/>
    </location>
</feature>
<evidence type="ECO:0000313" key="4">
    <source>
        <dbReference type="Proteomes" id="UP000225277"/>
    </source>
</evidence>
<keyword evidence="1" id="KW-0378">Hydrolase</keyword>
<accession>A0A2D3VKL7</accession>
<sequence length="423" mass="45090">MKSSILTALATLLVSSNAYSDDMLFSLKSRPSELGMDILPPKQDPWYSAPANFELAAPGQILRIRAAKGNLTTVQTNSSEAYNILYRTTDSQYKPTWAVTTLLIPNNTVYGSNDKLLSYQIPYDSADVDASPSYAMYAGELSDVGAALGRGWWVSVPDYEGPKASFTAGVMSGHATIDSVRAVLSSGFGLSPNGTKYAMWGYSGGALASEWAAELQVQYASELEFAGAALGGLTPNITSVLTAVSGTVTAGLVPAGILGLASQYPELEQYLLDNLNKEGEFNATGFLEARNYTLVEGIIAFLGNDITDYFMNGTELLTSPIGQKVTNRDGIMGYHGVPQMPIFAYKAIMDEVSPINDTDKLISSYCGIGATIKYERNTVGLHSDESGNGRARALEFLDHVLSGGWNATGCQISNVTVNATAMA</sequence>
<dbReference type="RefSeq" id="XP_023629658.1">
    <property type="nucleotide sequence ID" value="XM_023773890.1"/>
</dbReference>
<dbReference type="Proteomes" id="UP000225277">
    <property type="component" value="Unassembled WGS sequence"/>
</dbReference>
<dbReference type="PANTHER" id="PTHR34853:SF5">
    <property type="entry name" value="LIP-DOMAIN-CONTAINING PROTEIN-RELATED"/>
    <property type="match status" value="1"/>
</dbReference>
<dbReference type="AlphaFoldDB" id="A0A2D3VKL7"/>
<dbReference type="Gene3D" id="3.40.50.1820">
    <property type="entry name" value="alpha/beta hydrolase"/>
    <property type="match status" value="1"/>
</dbReference>
<dbReference type="Pfam" id="PF03583">
    <property type="entry name" value="LIP"/>
    <property type="match status" value="1"/>
</dbReference>
<evidence type="ECO:0000256" key="1">
    <source>
        <dbReference type="ARBA" id="ARBA00022801"/>
    </source>
</evidence>
<dbReference type="PIRSF" id="PIRSF029171">
    <property type="entry name" value="Esterase_LipA"/>
    <property type="match status" value="1"/>
</dbReference>
<dbReference type="EMBL" id="FJUY01000014">
    <property type="protein sequence ID" value="CZT22934.1"/>
    <property type="molecule type" value="Genomic_DNA"/>
</dbReference>
<protein>
    <submittedName>
        <fullName evidence="3">Related to lipase 1</fullName>
    </submittedName>
</protein>
<dbReference type="SUPFAM" id="SSF53474">
    <property type="entry name" value="alpha/beta-Hydrolases"/>
    <property type="match status" value="1"/>
</dbReference>
<dbReference type="Gene3D" id="1.10.260.130">
    <property type="match status" value="1"/>
</dbReference>
<dbReference type="InterPro" id="IPR029058">
    <property type="entry name" value="AB_hydrolase_fold"/>
</dbReference>
<dbReference type="GeneID" id="35603728"/>